<accession>A0A318SS01</accession>
<comment type="caution">
    <text evidence="9">The sequence shown here is derived from an EMBL/GenBank/DDBJ whole genome shotgun (WGS) entry which is preliminary data.</text>
</comment>
<dbReference type="OrthoDB" id="7028171at2"/>
<proteinExistence type="inferred from homology"/>
<comment type="similarity">
    <text evidence="2 8">Belongs to the 4-toluene sulfonate uptake permease (TSUP) (TC 2.A.102) family.</text>
</comment>
<dbReference type="InterPro" id="IPR002781">
    <property type="entry name" value="TM_pro_TauE-like"/>
</dbReference>
<evidence type="ECO:0000313" key="9">
    <source>
        <dbReference type="EMBL" id="PYE84600.1"/>
    </source>
</evidence>
<keyword evidence="5 8" id="KW-0812">Transmembrane</keyword>
<dbReference type="RefSeq" id="WP_110813681.1">
    <property type="nucleotide sequence ID" value="NZ_QJTE01000002.1"/>
</dbReference>
<evidence type="ECO:0000256" key="8">
    <source>
        <dbReference type="RuleBase" id="RU363041"/>
    </source>
</evidence>
<evidence type="ECO:0000256" key="7">
    <source>
        <dbReference type="ARBA" id="ARBA00023136"/>
    </source>
</evidence>
<dbReference type="GO" id="GO:0005886">
    <property type="term" value="C:plasma membrane"/>
    <property type="evidence" value="ECO:0007669"/>
    <property type="project" value="UniProtKB-SubCell"/>
</dbReference>
<comment type="subcellular location">
    <subcellularLocation>
        <location evidence="1 8">Cell membrane</location>
        <topology evidence="1 8">Multi-pass membrane protein</topology>
    </subcellularLocation>
</comment>
<gene>
    <name evidence="9" type="ORF">DFP88_102401</name>
</gene>
<dbReference type="AlphaFoldDB" id="A0A318SS01"/>
<keyword evidence="3" id="KW-0813">Transport</keyword>
<evidence type="ECO:0000256" key="5">
    <source>
        <dbReference type="ARBA" id="ARBA00022692"/>
    </source>
</evidence>
<dbReference type="InterPro" id="IPR052017">
    <property type="entry name" value="TSUP"/>
</dbReference>
<feature type="transmembrane region" description="Helical" evidence="8">
    <location>
        <begin position="40"/>
        <end position="65"/>
    </location>
</feature>
<dbReference type="Pfam" id="PF01925">
    <property type="entry name" value="TauE"/>
    <property type="match status" value="1"/>
</dbReference>
<feature type="transmembrane region" description="Helical" evidence="8">
    <location>
        <begin position="102"/>
        <end position="120"/>
    </location>
</feature>
<reference evidence="9 10" key="1">
    <citation type="submission" date="2018-06" db="EMBL/GenBank/DDBJ databases">
        <title>Genomic Encyclopedia of Type Strains, Phase III (KMG-III): the genomes of soil and plant-associated and newly described type strains.</title>
        <authorList>
            <person name="Whitman W."/>
        </authorList>
    </citation>
    <scope>NUCLEOTIDE SEQUENCE [LARGE SCALE GENOMIC DNA]</scope>
    <source>
        <strain evidence="9 10">CECT 9025</strain>
    </source>
</reference>
<evidence type="ECO:0000256" key="6">
    <source>
        <dbReference type="ARBA" id="ARBA00022989"/>
    </source>
</evidence>
<keyword evidence="4 8" id="KW-1003">Cell membrane</keyword>
<keyword evidence="6 8" id="KW-1133">Transmembrane helix</keyword>
<evidence type="ECO:0000256" key="2">
    <source>
        <dbReference type="ARBA" id="ARBA00009142"/>
    </source>
</evidence>
<dbReference type="EMBL" id="QJTE01000002">
    <property type="protein sequence ID" value="PYE84600.1"/>
    <property type="molecule type" value="Genomic_DNA"/>
</dbReference>
<protein>
    <recommendedName>
        <fullName evidence="8">Probable membrane transporter protein</fullName>
    </recommendedName>
</protein>
<name>A0A318SS01_9RHOB</name>
<dbReference type="PANTHER" id="PTHR30269">
    <property type="entry name" value="TRANSMEMBRANE PROTEIN YFCA"/>
    <property type="match status" value="1"/>
</dbReference>
<dbReference type="PANTHER" id="PTHR30269:SF37">
    <property type="entry name" value="MEMBRANE TRANSPORTER PROTEIN"/>
    <property type="match status" value="1"/>
</dbReference>
<evidence type="ECO:0000256" key="4">
    <source>
        <dbReference type="ARBA" id="ARBA00022475"/>
    </source>
</evidence>
<keyword evidence="7 8" id="KW-0472">Membrane</keyword>
<evidence type="ECO:0000313" key="10">
    <source>
        <dbReference type="Proteomes" id="UP000248311"/>
    </source>
</evidence>
<evidence type="ECO:0000256" key="3">
    <source>
        <dbReference type="ARBA" id="ARBA00022448"/>
    </source>
</evidence>
<feature type="transmembrane region" description="Helical" evidence="8">
    <location>
        <begin position="234"/>
        <end position="252"/>
    </location>
</feature>
<keyword evidence="10" id="KW-1185">Reference proteome</keyword>
<feature type="transmembrane region" description="Helical" evidence="8">
    <location>
        <begin position="203"/>
        <end position="227"/>
    </location>
</feature>
<sequence length="258" mass="27249">MQGFVFSDPLALAAACLAVVLVGLSKGGLGGAMALLGVPVMALTIPPVQAAGILLPILIVMDWVSLWSWRGTFDRRVLKMMLPAAMVGIAVGWATAAWTSDAMVRLIVGVIALVFVARWAQGAIKARRSPATPRPHNAAAAGVWGSLAGYTSFVAHAGGPPYQVYTLPLRQDPRLYTGTSVVFFAVVNMVKLIPYAALGQLDVANLTASAMLMPLAALATLAGAALVRRMRPEVFYPLMYTMVTLVGCKLTWDGLQAL</sequence>
<organism evidence="9 10">
    <name type="scientific">Pseudoroseicyclus aestuarii</name>
    <dbReference type="NCBI Taxonomy" id="1795041"/>
    <lineage>
        <taxon>Bacteria</taxon>
        <taxon>Pseudomonadati</taxon>
        <taxon>Pseudomonadota</taxon>
        <taxon>Alphaproteobacteria</taxon>
        <taxon>Rhodobacterales</taxon>
        <taxon>Paracoccaceae</taxon>
        <taxon>Pseudoroseicyclus</taxon>
    </lineage>
</organism>
<feature type="transmembrane region" description="Helical" evidence="8">
    <location>
        <begin position="77"/>
        <end position="96"/>
    </location>
</feature>
<feature type="transmembrane region" description="Helical" evidence="8">
    <location>
        <begin position="175"/>
        <end position="197"/>
    </location>
</feature>
<evidence type="ECO:0000256" key="1">
    <source>
        <dbReference type="ARBA" id="ARBA00004651"/>
    </source>
</evidence>
<dbReference type="Proteomes" id="UP000248311">
    <property type="component" value="Unassembled WGS sequence"/>
</dbReference>